<keyword evidence="4 11" id="KW-0812">Transmembrane</keyword>
<feature type="transmembrane region" description="Helical" evidence="11">
    <location>
        <begin position="423"/>
        <end position="443"/>
    </location>
</feature>
<evidence type="ECO:0000256" key="7">
    <source>
        <dbReference type="ARBA" id="ARBA00022840"/>
    </source>
</evidence>
<keyword evidence="6" id="KW-0378">Hydrolase</keyword>
<feature type="region of interest" description="Disordered" evidence="10">
    <location>
        <begin position="1047"/>
        <end position="1067"/>
    </location>
</feature>
<evidence type="ECO:0000256" key="9">
    <source>
        <dbReference type="ARBA" id="ARBA00023136"/>
    </source>
</evidence>
<dbReference type="GO" id="GO:0016887">
    <property type="term" value="F:ATP hydrolysis activity"/>
    <property type="evidence" value="ECO:0007669"/>
    <property type="project" value="InterPro"/>
</dbReference>
<keyword evidence="7" id="KW-0067">ATP-binding</keyword>
<dbReference type="PANTHER" id="PTHR23076">
    <property type="entry name" value="METALLOPROTEASE M41 FTSH"/>
    <property type="match status" value="1"/>
</dbReference>
<dbReference type="Gene3D" id="1.10.8.60">
    <property type="match status" value="1"/>
</dbReference>
<evidence type="ECO:0000256" key="5">
    <source>
        <dbReference type="ARBA" id="ARBA00022741"/>
    </source>
</evidence>
<dbReference type="GO" id="GO:0004222">
    <property type="term" value="F:metalloendopeptidase activity"/>
    <property type="evidence" value="ECO:0007669"/>
    <property type="project" value="InterPro"/>
</dbReference>
<dbReference type="Pfam" id="PF00004">
    <property type="entry name" value="AAA"/>
    <property type="match status" value="1"/>
</dbReference>
<dbReference type="InterPro" id="IPR041569">
    <property type="entry name" value="AAA_lid_3"/>
</dbReference>
<keyword evidence="3" id="KW-0645">Protease</keyword>
<dbReference type="GO" id="GO:0004176">
    <property type="term" value="F:ATP-dependent peptidase activity"/>
    <property type="evidence" value="ECO:0007669"/>
    <property type="project" value="InterPro"/>
</dbReference>
<dbReference type="SUPFAM" id="SSF140990">
    <property type="entry name" value="FtsH protease domain-like"/>
    <property type="match status" value="1"/>
</dbReference>
<feature type="transmembrane region" description="Helical" evidence="11">
    <location>
        <begin position="490"/>
        <end position="512"/>
    </location>
</feature>
<dbReference type="GO" id="GO:0045037">
    <property type="term" value="P:protein import into chloroplast stroma"/>
    <property type="evidence" value="ECO:0007669"/>
    <property type="project" value="TreeGrafter"/>
</dbReference>
<evidence type="ECO:0000256" key="3">
    <source>
        <dbReference type="ARBA" id="ARBA00022670"/>
    </source>
</evidence>
<dbReference type="Gene3D" id="3.40.50.300">
    <property type="entry name" value="P-loop containing nucleotide triphosphate hydrolases"/>
    <property type="match status" value="1"/>
</dbReference>
<organism evidence="13 14">
    <name type="scientific">Marchantia polymorpha subsp. ruderalis</name>
    <dbReference type="NCBI Taxonomy" id="1480154"/>
    <lineage>
        <taxon>Eukaryota</taxon>
        <taxon>Viridiplantae</taxon>
        <taxon>Streptophyta</taxon>
        <taxon>Embryophyta</taxon>
        <taxon>Marchantiophyta</taxon>
        <taxon>Marchantiopsida</taxon>
        <taxon>Marchantiidae</taxon>
        <taxon>Marchantiales</taxon>
        <taxon>Marchantiaceae</taxon>
        <taxon>Marchantia</taxon>
    </lineage>
</organism>
<feature type="compositionally biased region" description="Low complexity" evidence="10">
    <location>
        <begin position="131"/>
        <end position="142"/>
    </location>
</feature>
<feature type="compositionally biased region" description="Acidic residues" evidence="10">
    <location>
        <begin position="227"/>
        <end position="239"/>
    </location>
</feature>
<dbReference type="Pfam" id="PF01434">
    <property type="entry name" value="Peptidase_M41"/>
    <property type="match status" value="1"/>
</dbReference>
<dbReference type="AlphaFoldDB" id="A0A176WA38"/>
<dbReference type="SMART" id="SM00382">
    <property type="entry name" value="AAA"/>
    <property type="match status" value="1"/>
</dbReference>
<keyword evidence="5" id="KW-0547">Nucleotide-binding</keyword>
<feature type="compositionally biased region" description="Basic and acidic residues" evidence="10">
    <location>
        <begin position="1117"/>
        <end position="1126"/>
    </location>
</feature>
<dbReference type="EMBL" id="LVLJ01001372">
    <property type="protein sequence ID" value="OAE30008.1"/>
    <property type="molecule type" value="Genomic_DNA"/>
</dbReference>
<feature type="region of interest" description="Disordered" evidence="10">
    <location>
        <begin position="209"/>
        <end position="253"/>
    </location>
</feature>
<dbReference type="InterPro" id="IPR037219">
    <property type="entry name" value="Peptidase_M41-like"/>
</dbReference>
<evidence type="ECO:0000256" key="1">
    <source>
        <dbReference type="ARBA" id="ARBA00010044"/>
    </source>
</evidence>
<dbReference type="GO" id="GO:0006508">
    <property type="term" value="P:proteolysis"/>
    <property type="evidence" value="ECO:0007669"/>
    <property type="project" value="UniProtKB-KW"/>
</dbReference>
<evidence type="ECO:0000313" key="13">
    <source>
        <dbReference type="EMBL" id="OAE30008.1"/>
    </source>
</evidence>
<sequence>MGGGGCGGPTWAGRLATGAALIRQGYGMGAGYGTSMPFSLSLGVAQWERAASGRPGVLEFRTKRQAFPGISCSSRARIGTTSQTRIRTISHSCSGGLAKWALNVKALGVSSTIQHRVRRRFHGRPQYVHASKSSSSALNSDENYSETNIDESGHDFITRILKEKPSQVEQKYKVGDEFYTLKQKMQLQTPFWRKLLSTIASANISSESRKASKLGSELDESTTKVFEEEEEAAEAEPPLETDPIKSEQDSGDNANPVYLSDLLRQYKGNLYVPEEAFEERISELQLFNKKLDTLPEMTFEDFWKAMKANQVELLTSRGMATPRGGYVYWDFVVELKDIPGETSLHQTKWAMHLNDDEAQVVLQDYNGRQREVETIFTPYVLRPSSVPHPAASSISARLVMELGVVVTILTATGAALGGVIARLGIAALGATRYVVVSIVWPLALPVLRPVYTVSVGIAGGMWGILVAVFSGQKGPGWVVAEAYRMWKSGVLLSSARTLGAIFFVLIAMAALAKFTLTRRPKDFTKWDLWQAIEFGHSKPQARVEGTTGVAFADVAGIDDVVKELQELVSYLKDPERFNRMGTKPPHGVLLEGPPGCGKTLLAKAIAGEAGVPFYQMAGSEFVEVLVGVGAARIRDLFKRAKVNRPSVVFIDEIDALGAIRHGAAGEEGMESYNAGAQERETTLNQLLIELDGFDTGKGVVFLGATNRMDMLDPALLRPGRFDRKIAIRPPKAKGRYEILKVHANSVKLDPSVDLWVYAKNLPGWSGAELAQLLQEAALVAVRHGGTIIRRHDMDQALDRLTMGPERLGLERRQPVHRRMATHEVGLAMTSHLLRRLESAQLEFCDRVSIVPRGETLARTIFDRLDDEAYLFERRPTLIHRMQVMLGGRAAEEVLYGRDTSSFSAQHLPDASWLARKMVSVWNLEGGITITGDFNPWEQDSSFSGPPLGFEGGLYDNYGFQEKILNYDLVDDVADRTKALLDKTYWQTLTMLKQHQAALTKAVNVVMEKEELFGEELEAILDHYPAGMAVQLVEDEAEPGVLPRQFSLREESAETSGRQSTDGSKLILPEAESNKFDSWLLGNRRIDTGEVGERFLETESGSDRRVDVQSNIPNGSAEARKKVEGGLERGGSSLEGGDVAATNRSGVGFGDLSSPDASTPASVRTGKNDIHD</sequence>
<dbReference type="GO" id="GO:0009507">
    <property type="term" value="C:chloroplast"/>
    <property type="evidence" value="ECO:0007669"/>
    <property type="project" value="TreeGrafter"/>
</dbReference>
<dbReference type="InterPro" id="IPR000642">
    <property type="entry name" value="Peptidase_M41"/>
</dbReference>
<dbReference type="Proteomes" id="UP000077202">
    <property type="component" value="Unassembled WGS sequence"/>
</dbReference>
<accession>A0A176WA38</accession>
<evidence type="ECO:0000256" key="11">
    <source>
        <dbReference type="SAM" id="Phobius"/>
    </source>
</evidence>
<feature type="region of interest" description="Disordered" evidence="10">
    <location>
        <begin position="125"/>
        <end position="149"/>
    </location>
</feature>
<evidence type="ECO:0000313" key="14">
    <source>
        <dbReference type="Proteomes" id="UP000077202"/>
    </source>
</evidence>
<name>A0A176WA38_MARPO</name>
<dbReference type="GO" id="GO:0005524">
    <property type="term" value="F:ATP binding"/>
    <property type="evidence" value="ECO:0007669"/>
    <property type="project" value="UniProtKB-KW"/>
</dbReference>
<feature type="transmembrane region" description="Helical" evidence="11">
    <location>
        <begin position="449"/>
        <end position="469"/>
    </location>
</feature>
<evidence type="ECO:0000259" key="12">
    <source>
        <dbReference type="SMART" id="SM00382"/>
    </source>
</evidence>
<reference evidence="13" key="1">
    <citation type="submission" date="2016-03" db="EMBL/GenBank/DDBJ databases">
        <title>Mechanisms controlling the formation of the plant cell surface in tip-growing cells are functionally conserved among land plants.</title>
        <authorList>
            <person name="Honkanen S."/>
            <person name="Jones V.A."/>
            <person name="Morieri G."/>
            <person name="Champion C."/>
            <person name="Hetherington A.J."/>
            <person name="Kelly S."/>
            <person name="Saint-Marcoux D."/>
            <person name="Proust H."/>
            <person name="Prescott H."/>
            <person name="Dolan L."/>
        </authorList>
    </citation>
    <scope>NUCLEOTIDE SEQUENCE [LARGE SCALE GENOMIC DNA]</scope>
    <source>
        <tissue evidence="13">Whole gametophyte</tissue>
    </source>
</reference>
<dbReference type="Gene3D" id="1.20.58.760">
    <property type="entry name" value="Peptidase M41"/>
    <property type="match status" value="1"/>
</dbReference>
<keyword evidence="14" id="KW-1185">Reference proteome</keyword>
<keyword evidence="9 11" id="KW-0472">Membrane</keyword>
<proteinExistence type="inferred from homology"/>
<evidence type="ECO:0000256" key="10">
    <source>
        <dbReference type="SAM" id="MobiDB-lite"/>
    </source>
</evidence>
<dbReference type="InterPro" id="IPR003593">
    <property type="entry name" value="AAA+_ATPase"/>
</dbReference>
<feature type="region of interest" description="Disordered" evidence="10">
    <location>
        <begin position="1098"/>
        <end position="1171"/>
    </location>
</feature>
<feature type="transmembrane region" description="Helical" evidence="11">
    <location>
        <begin position="394"/>
        <end position="416"/>
    </location>
</feature>
<evidence type="ECO:0000256" key="6">
    <source>
        <dbReference type="ARBA" id="ARBA00022801"/>
    </source>
</evidence>
<feature type="domain" description="AAA+ ATPase" evidence="12">
    <location>
        <begin position="584"/>
        <end position="731"/>
    </location>
</feature>
<dbReference type="CDD" id="cd19501">
    <property type="entry name" value="RecA-like_FtsH"/>
    <property type="match status" value="1"/>
</dbReference>
<comment type="caution">
    <text evidence="13">The sequence shown here is derived from an EMBL/GenBank/DDBJ whole genome shotgun (WGS) entry which is preliminary data.</text>
</comment>
<keyword evidence="8 11" id="KW-1133">Transmembrane helix</keyword>
<dbReference type="InterPro" id="IPR003959">
    <property type="entry name" value="ATPase_AAA_core"/>
</dbReference>
<dbReference type="SUPFAM" id="SSF52540">
    <property type="entry name" value="P-loop containing nucleoside triphosphate hydrolases"/>
    <property type="match status" value="1"/>
</dbReference>
<dbReference type="FunFam" id="3.40.50.300:FF:000352">
    <property type="entry name" value="ATP-dependent zinc metalloprotease FTSH 7, chloroplastic"/>
    <property type="match status" value="1"/>
</dbReference>
<evidence type="ECO:0000256" key="4">
    <source>
        <dbReference type="ARBA" id="ARBA00022692"/>
    </source>
</evidence>
<evidence type="ECO:0000256" key="8">
    <source>
        <dbReference type="ARBA" id="ARBA00022989"/>
    </source>
</evidence>
<feature type="compositionally biased region" description="Polar residues" evidence="10">
    <location>
        <begin position="1053"/>
        <end position="1062"/>
    </location>
</feature>
<dbReference type="PANTHER" id="PTHR23076:SF111">
    <property type="entry name" value="INACTIVE ATP-DEPENDENT ZINC METALLOPROTEASE FTSHI 1, CHLOROPLASTIC-RELATED"/>
    <property type="match status" value="1"/>
</dbReference>
<comment type="similarity">
    <text evidence="1">In the C-terminal section; belongs to the peptidase M41 family.</text>
</comment>
<gene>
    <name evidence="13" type="ORF">AXG93_3893s1160</name>
</gene>
<protein>
    <recommendedName>
        <fullName evidence="12">AAA+ ATPase domain-containing protein</fullName>
    </recommendedName>
</protein>
<dbReference type="Pfam" id="PF17862">
    <property type="entry name" value="AAA_lid_3"/>
    <property type="match status" value="1"/>
</dbReference>
<comment type="similarity">
    <text evidence="2">In the N-terminal section; belongs to the AAA ATPase family.</text>
</comment>
<evidence type="ECO:0000256" key="2">
    <source>
        <dbReference type="ARBA" id="ARBA00010550"/>
    </source>
</evidence>
<dbReference type="InterPro" id="IPR027417">
    <property type="entry name" value="P-loop_NTPase"/>
</dbReference>
<dbReference type="FunFam" id="1.10.8.60:FF:000083">
    <property type="entry name" value="ATP-dependent zinc metalloprotease FtsH"/>
    <property type="match status" value="1"/>
</dbReference>